<proteinExistence type="predicted"/>
<feature type="compositionally biased region" description="Basic and acidic residues" evidence="1">
    <location>
        <begin position="189"/>
        <end position="198"/>
    </location>
</feature>
<sequence>MSLFPIPKSTIKKLIRARRSFLWQGNKEKRGYNLVKWDVLALKHFTIAKVALEILLRKRGRGELSGEYLLKGSMVYSHNGQWRIGLGINTEKPKYRTEPNYFGILVLGSNLLNMSVAPCTSPVPTSHFLRFPTSGVDQQQASSRQALQSPAATDRRGGDHQQGSNRPARRRPPTRQQPTGEAATTNKAATDRRCGDHQ</sequence>
<protein>
    <submittedName>
        <fullName evidence="2">Uncharacterized protein</fullName>
    </submittedName>
</protein>
<evidence type="ECO:0000313" key="2">
    <source>
        <dbReference type="EMBL" id="KAG5590757.1"/>
    </source>
</evidence>
<dbReference type="EMBL" id="JACXVP010000008">
    <property type="protein sequence ID" value="KAG5590757.1"/>
    <property type="molecule type" value="Genomic_DNA"/>
</dbReference>
<dbReference type="Proteomes" id="UP000824120">
    <property type="component" value="Chromosome 8"/>
</dbReference>
<keyword evidence="3" id="KW-1185">Reference proteome</keyword>
<comment type="caution">
    <text evidence="2">The sequence shown here is derived from an EMBL/GenBank/DDBJ whole genome shotgun (WGS) entry which is preliminary data.</text>
</comment>
<organism evidence="2 3">
    <name type="scientific">Solanum commersonii</name>
    <name type="common">Commerson's wild potato</name>
    <name type="synonym">Commerson's nightshade</name>
    <dbReference type="NCBI Taxonomy" id="4109"/>
    <lineage>
        <taxon>Eukaryota</taxon>
        <taxon>Viridiplantae</taxon>
        <taxon>Streptophyta</taxon>
        <taxon>Embryophyta</taxon>
        <taxon>Tracheophyta</taxon>
        <taxon>Spermatophyta</taxon>
        <taxon>Magnoliopsida</taxon>
        <taxon>eudicotyledons</taxon>
        <taxon>Gunneridae</taxon>
        <taxon>Pentapetalae</taxon>
        <taxon>asterids</taxon>
        <taxon>lamiids</taxon>
        <taxon>Solanales</taxon>
        <taxon>Solanaceae</taxon>
        <taxon>Solanoideae</taxon>
        <taxon>Solaneae</taxon>
        <taxon>Solanum</taxon>
    </lineage>
</organism>
<accession>A0A9J5XSI1</accession>
<evidence type="ECO:0000313" key="3">
    <source>
        <dbReference type="Proteomes" id="UP000824120"/>
    </source>
</evidence>
<evidence type="ECO:0000256" key="1">
    <source>
        <dbReference type="SAM" id="MobiDB-lite"/>
    </source>
</evidence>
<dbReference type="OrthoDB" id="1306001at2759"/>
<dbReference type="AlphaFoldDB" id="A0A9J5XSI1"/>
<gene>
    <name evidence="2" type="ORF">H5410_041271</name>
</gene>
<feature type="compositionally biased region" description="Low complexity" evidence="1">
    <location>
        <begin position="138"/>
        <end position="152"/>
    </location>
</feature>
<feature type="region of interest" description="Disordered" evidence="1">
    <location>
        <begin position="130"/>
        <end position="198"/>
    </location>
</feature>
<name>A0A9J5XSI1_SOLCO</name>
<reference evidence="2 3" key="1">
    <citation type="submission" date="2020-09" db="EMBL/GenBank/DDBJ databases">
        <title>De no assembly of potato wild relative species, Solanum commersonii.</title>
        <authorList>
            <person name="Cho K."/>
        </authorList>
    </citation>
    <scope>NUCLEOTIDE SEQUENCE [LARGE SCALE GENOMIC DNA]</scope>
    <source>
        <strain evidence="2">LZ3.2</strain>
        <tissue evidence="2">Leaf</tissue>
    </source>
</reference>